<name>A0ABS8YPY1_9BACL</name>
<evidence type="ECO:0000313" key="4">
    <source>
        <dbReference type="Proteomes" id="UP001199916"/>
    </source>
</evidence>
<evidence type="ECO:0000256" key="2">
    <source>
        <dbReference type="SAM" id="Phobius"/>
    </source>
</evidence>
<gene>
    <name evidence="3" type="ORF">LQV63_30840</name>
</gene>
<reference evidence="3 4" key="1">
    <citation type="submission" date="2021-11" db="EMBL/GenBank/DDBJ databases">
        <title>Draft genome sequence of Paenibacillus profundus YoMME, a new Gram-positive bacteria with exoelectrogenic properties.</title>
        <authorList>
            <person name="Hubenova Y."/>
            <person name="Hubenova E."/>
            <person name="Manasiev Y."/>
            <person name="Peykov S."/>
            <person name="Mitov M."/>
        </authorList>
    </citation>
    <scope>NUCLEOTIDE SEQUENCE [LARGE SCALE GENOMIC DNA]</scope>
    <source>
        <strain evidence="3 4">YoMME</strain>
    </source>
</reference>
<keyword evidence="2" id="KW-0472">Membrane</keyword>
<keyword evidence="1" id="KW-0175">Coiled coil</keyword>
<evidence type="ECO:0000256" key="1">
    <source>
        <dbReference type="SAM" id="Coils"/>
    </source>
</evidence>
<accession>A0ABS8YPY1</accession>
<evidence type="ECO:0000313" key="3">
    <source>
        <dbReference type="EMBL" id="MCE5173627.1"/>
    </source>
</evidence>
<organism evidence="3 4">
    <name type="scientific">Paenibacillus profundus</name>
    <dbReference type="NCBI Taxonomy" id="1173085"/>
    <lineage>
        <taxon>Bacteria</taxon>
        <taxon>Bacillati</taxon>
        <taxon>Bacillota</taxon>
        <taxon>Bacilli</taxon>
        <taxon>Bacillales</taxon>
        <taxon>Paenibacillaceae</taxon>
        <taxon>Paenibacillus</taxon>
    </lineage>
</organism>
<dbReference type="EMBL" id="JAJNBZ010000062">
    <property type="protein sequence ID" value="MCE5173627.1"/>
    <property type="molecule type" value="Genomic_DNA"/>
</dbReference>
<proteinExistence type="predicted"/>
<protein>
    <submittedName>
        <fullName evidence="3">Uncharacterized protein</fullName>
    </submittedName>
</protein>
<dbReference type="Proteomes" id="UP001199916">
    <property type="component" value="Unassembled WGS sequence"/>
</dbReference>
<feature type="coiled-coil region" evidence="1">
    <location>
        <begin position="107"/>
        <end position="134"/>
    </location>
</feature>
<feature type="transmembrane region" description="Helical" evidence="2">
    <location>
        <begin position="213"/>
        <end position="229"/>
    </location>
</feature>
<feature type="transmembrane region" description="Helical" evidence="2">
    <location>
        <begin position="235"/>
        <end position="253"/>
    </location>
</feature>
<sequence length="267" mass="31430">MSLINELYTYTKANPVFSLIMTFIISALVWLYNESKNIIQAENKLERDEINKKLQIYGGLESTISLFIKTKSKESEMKLFEMIGNSAPVVSDKIRNVIVDYFKDYDENRLKLLLVFIELEIKELRQNNTALLSENKSDEIDKFMRKLAQPAKPILFLLFVVCISFFSLYYWLRSDSWFERFNYMCGTFSIVLGALLLFWFLKELITNKLKLQNKYIILLLIISLSPVVAIFVNEIFFLMTIVQVVTLYATGRIKRNEKKIMKYESFQ</sequence>
<comment type="caution">
    <text evidence="3">The sequence shown here is derived from an EMBL/GenBank/DDBJ whole genome shotgun (WGS) entry which is preliminary data.</text>
</comment>
<keyword evidence="2" id="KW-0812">Transmembrane</keyword>
<feature type="transmembrane region" description="Helical" evidence="2">
    <location>
        <begin position="183"/>
        <end position="201"/>
    </location>
</feature>
<feature type="transmembrane region" description="Helical" evidence="2">
    <location>
        <begin position="154"/>
        <end position="171"/>
    </location>
</feature>
<dbReference type="RefSeq" id="WP_233699530.1">
    <property type="nucleotide sequence ID" value="NZ_JAJNBZ010000062.1"/>
</dbReference>
<keyword evidence="4" id="KW-1185">Reference proteome</keyword>
<feature type="transmembrane region" description="Helical" evidence="2">
    <location>
        <begin position="15"/>
        <end position="32"/>
    </location>
</feature>
<keyword evidence="2" id="KW-1133">Transmembrane helix</keyword>